<reference evidence="2 3" key="1">
    <citation type="submission" date="2016-10" db="EMBL/GenBank/DDBJ databases">
        <title>Genome sequence of the ascomycete fungus Penicillium subrubescens.</title>
        <authorList>
            <person name="De Vries R.P."/>
            <person name="Peng M."/>
            <person name="Dilokpimol A."/>
            <person name="Hilden K."/>
            <person name="Makela M.R."/>
            <person name="Grigoriev I."/>
            <person name="Riley R."/>
            <person name="Granchi Z."/>
        </authorList>
    </citation>
    <scope>NUCLEOTIDE SEQUENCE [LARGE SCALE GENOMIC DNA]</scope>
    <source>
        <strain evidence="2 3">CBS 132785</strain>
    </source>
</reference>
<feature type="signal peptide" evidence="1">
    <location>
        <begin position="1"/>
        <end position="23"/>
    </location>
</feature>
<dbReference type="EMBL" id="MNBE01000128">
    <property type="protein sequence ID" value="OKP13546.1"/>
    <property type="molecule type" value="Genomic_DNA"/>
</dbReference>
<name>A0A1Q5UM23_9EURO</name>
<feature type="chain" id="PRO_5012886138" evidence="1">
    <location>
        <begin position="24"/>
        <end position="360"/>
    </location>
</feature>
<organism evidence="2 3">
    <name type="scientific">Penicillium subrubescens</name>
    <dbReference type="NCBI Taxonomy" id="1316194"/>
    <lineage>
        <taxon>Eukaryota</taxon>
        <taxon>Fungi</taxon>
        <taxon>Dikarya</taxon>
        <taxon>Ascomycota</taxon>
        <taxon>Pezizomycotina</taxon>
        <taxon>Eurotiomycetes</taxon>
        <taxon>Eurotiomycetidae</taxon>
        <taxon>Eurotiales</taxon>
        <taxon>Aspergillaceae</taxon>
        <taxon>Penicillium</taxon>
    </lineage>
</organism>
<keyword evidence="1" id="KW-0732">Signal</keyword>
<gene>
    <name evidence="2" type="ORF">PENSUB_737</name>
</gene>
<comment type="caution">
    <text evidence="2">The sequence shown here is derived from an EMBL/GenBank/DDBJ whole genome shotgun (WGS) entry which is preliminary data.</text>
</comment>
<proteinExistence type="predicted"/>
<evidence type="ECO:0000313" key="3">
    <source>
        <dbReference type="Proteomes" id="UP000186955"/>
    </source>
</evidence>
<dbReference type="Proteomes" id="UP000186955">
    <property type="component" value="Unassembled WGS sequence"/>
</dbReference>
<protein>
    <submittedName>
        <fullName evidence="2">Uncharacterized protein</fullName>
    </submittedName>
</protein>
<dbReference type="OrthoDB" id="3538998at2759"/>
<evidence type="ECO:0000313" key="2">
    <source>
        <dbReference type="EMBL" id="OKP13546.1"/>
    </source>
</evidence>
<evidence type="ECO:0000256" key="1">
    <source>
        <dbReference type="SAM" id="SignalP"/>
    </source>
</evidence>
<sequence length="360" mass="37575">MPAISRVVVPWAALSSLAVATAAGYFNDTSVCADSKGMEKCFAKAEKSYANCITGNCSGGSKSCYDSCNGDALCMATKCPNLGVDCINACGCVRATDQIDCTASSCWNQVYSCEYQQTAQDVLNLCLNFDMDQIPFWPAPAEAAGGCSCNIGDVARKEVQISAQLTECSNNKTNLNKMTEVGDMTNYAQACICCAESAIISAIWNVCPNTKPSEIGADYWYDAFLRPHHWDECGPYLEKYDCGSDLGFAAESAGDTHTFPKPNNLPKNGTETLFNTGGVLSTPVSGATFTWTDGLLLHAITAASTNNVVSVTGTVIGVQVASATATATGTSATKAGGAIVYSPPTWAGAGMAGILALVIV</sequence>
<accession>A0A1Q5UM23</accession>
<dbReference type="AlphaFoldDB" id="A0A1Q5UM23"/>
<keyword evidence="3" id="KW-1185">Reference proteome</keyword>